<organism evidence="1 2">
    <name type="scientific">Paracoccus fontiphilus</name>
    <dbReference type="NCBI Taxonomy" id="1815556"/>
    <lineage>
        <taxon>Bacteria</taxon>
        <taxon>Pseudomonadati</taxon>
        <taxon>Pseudomonadota</taxon>
        <taxon>Alphaproteobacteria</taxon>
        <taxon>Rhodobacterales</taxon>
        <taxon>Paracoccaceae</taxon>
        <taxon>Paracoccus</taxon>
    </lineage>
</organism>
<protein>
    <submittedName>
        <fullName evidence="1">Uncharacterized protein</fullName>
    </submittedName>
</protein>
<gene>
    <name evidence="1" type="ORF">ACFOD7_17995</name>
</gene>
<dbReference type="EMBL" id="JBHRTE010000089">
    <property type="protein sequence ID" value="MFC3169945.1"/>
    <property type="molecule type" value="Genomic_DNA"/>
</dbReference>
<dbReference type="RefSeq" id="WP_377707383.1">
    <property type="nucleotide sequence ID" value="NZ_JBHRTE010000089.1"/>
</dbReference>
<evidence type="ECO:0000313" key="2">
    <source>
        <dbReference type="Proteomes" id="UP001595557"/>
    </source>
</evidence>
<keyword evidence="2" id="KW-1185">Reference proteome</keyword>
<name>A0ABV7IHD2_9RHOB</name>
<evidence type="ECO:0000313" key="1">
    <source>
        <dbReference type="EMBL" id="MFC3169945.1"/>
    </source>
</evidence>
<reference evidence="2" key="1">
    <citation type="journal article" date="2019" name="Int. J. Syst. Evol. Microbiol.">
        <title>The Global Catalogue of Microorganisms (GCM) 10K type strain sequencing project: providing services to taxonomists for standard genome sequencing and annotation.</title>
        <authorList>
            <consortium name="The Broad Institute Genomics Platform"/>
            <consortium name="The Broad Institute Genome Sequencing Center for Infectious Disease"/>
            <person name="Wu L."/>
            <person name="Ma J."/>
        </authorList>
    </citation>
    <scope>NUCLEOTIDE SEQUENCE [LARGE SCALE GENOMIC DNA]</scope>
    <source>
        <strain evidence="2">KCTC 52239</strain>
    </source>
</reference>
<proteinExistence type="predicted"/>
<dbReference type="Proteomes" id="UP001595557">
    <property type="component" value="Unassembled WGS sequence"/>
</dbReference>
<comment type="caution">
    <text evidence="1">The sequence shown here is derived from an EMBL/GenBank/DDBJ whole genome shotgun (WGS) entry which is preliminary data.</text>
</comment>
<sequence>MEELEVRQLQAAGLILVRVDQKTWKALEDTKRHGARFTLNYRHSAARLAKARSLALIEIDGLYLRIGIVRSRQAISSLDTRVAFDFVDEIEPGSLAQLLRNVETPTLRKSVVQLRAVGHVRQAGVISQMA</sequence>
<accession>A0ABV7IHD2</accession>